<keyword evidence="3 8" id="KW-1134">Transmembrane beta strand</keyword>
<evidence type="ECO:0000313" key="13">
    <source>
        <dbReference type="EMBL" id="SFW24074.1"/>
    </source>
</evidence>
<evidence type="ECO:0000259" key="12">
    <source>
        <dbReference type="Pfam" id="PF07715"/>
    </source>
</evidence>
<proteinExistence type="inferred from homology"/>
<comment type="similarity">
    <text evidence="8 9">Belongs to the TonB-dependent receptor family.</text>
</comment>
<dbReference type="Gene3D" id="2.170.130.10">
    <property type="entry name" value="TonB-dependent receptor, plug domain"/>
    <property type="match status" value="1"/>
</dbReference>
<evidence type="ECO:0000256" key="8">
    <source>
        <dbReference type="PROSITE-ProRule" id="PRU01360"/>
    </source>
</evidence>
<dbReference type="NCBIfam" id="TIGR04057">
    <property type="entry name" value="SusC_RagA_signa"/>
    <property type="match status" value="1"/>
</dbReference>
<dbReference type="GO" id="GO:0009279">
    <property type="term" value="C:cell outer membrane"/>
    <property type="evidence" value="ECO:0007669"/>
    <property type="project" value="UniProtKB-SubCell"/>
</dbReference>
<evidence type="ECO:0000313" key="14">
    <source>
        <dbReference type="Proteomes" id="UP000182248"/>
    </source>
</evidence>
<dbReference type="RefSeq" id="WP_072315932.1">
    <property type="nucleotide sequence ID" value="NZ_FPJE01000003.1"/>
</dbReference>
<feature type="chain" id="PRO_5012114360" evidence="10">
    <location>
        <begin position="22"/>
        <end position="1024"/>
    </location>
</feature>
<dbReference type="InterPro" id="IPR036942">
    <property type="entry name" value="Beta-barrel_TonB_sf"/>
</dbReference>
<dbReference type="Pfam" id="PF07715">
    <property type="entry name" value="Plug"/>
    <property type="match status" value="1"/>
</dbReference>
<keyword evidence="7 8" id="KW-0998">Cell outer membrane</keyword>
<dbReference type="InterPro" id="IPR039426">
    <property type="entry name" value="TonB-dep_rcpt-like"/>
</dbReference>
<evidence type="ECO:0000259" key="11">
    <source>
        <dbReference type="Pfam" id="PF00593"/>
    </source>
</evidence>
<dbReference type="InterPro" id="IPR037066">
    <property type="entry name" value="Plug_dom_sf"/>
</dbReference>
<keyword evidence="2 8" id="KW-0813">Transport</keyword>
<evidence type="ECO:0000256" key="9">
    <source>
        <dbReference type="RuleBase" id="RU003357"/>
    </source>
</evidence>
<gene>
    <name evidence="13" type="ORF">SAMN02927921_00635</name>
</gene>
<dbReference type="Pfam" id="PF13715">
    <property type="entry name" value="CarbopepD_reg_2"/>
    <property type="match status" value="1"/>
</dbReference>
<evidence type="ECO:0000256" key="5">
    <source>
        <dbReference type="ARBA" id="ARBA00023077"/>
    </source>
</evidence>
<comment type="subcellular location">
    <subcellularLocation>
        <location evidence="1 8">Cell outer membrane</location>
        <topology evidence="1 8">Multi-pass membrane protein</topology>
    </subcellularLocation>
</comment>
<evidence type="ECO:0000256" key="10">
    <source>
        <dbReference type="SAM" id="SignalP"/>
    </source>
</evidence>
<feature type="domain" description="TonB-dependent receptor-like beta-barrel" evidence="11">
    <location>
        <begin position="408"/>
        <end position="761"/>
    </location>
</feature>
<dbReference type="InterPro" id="IPR000531">
    <property type="entry name" value="Beta-barrel_TonB"/>
</dbReference>
<dbReference type="InterPro" id="IPR012910">
    <property type="entry name" value="Plug_dom"/>
</dbReference>
<dbReference type="NCBIfam" id="TIGR04056">
    <property type="entry name" value="OMP_RagA_SusC"/>
    <property type="match status" value="1"/>
</dbReference>
<dbReference type="Gene3D" id="2.40.170.20">
    <property type="entry name" value="TonB-dependent receptor, beta-barrel domain"/>
    <property type="match status" value="1"/>
</dbReference>
<protein>
    <submittedName>
        <fullName evidence="13">TonB-linked outer membrane protein, SusC/RagA family</fullName>
    </submittedName>
</protein>
<name>A0A1K1MLM8_9FLAO</name>
<dbReference type="Proteomes" id="UP000182248">
    <property type="component" value="Unassembled WGS sequence"/>
</dbReference>
<keyword evidence="5 9" id="KW-0798">TonB box</keyword>
<dbReference type="InterPro" id="IPR023996">
    <property type="entry name" value="TonB-dep_OMP_SusC/RagA"/>
</dbReference>
<dbReference type="PROSITE" id="PS52016">
    <property type="entry name" value="TONB_DEPENDENT_REC_3"/>
    <property type="match status" value="1"/>
</dbReference>
<dbReference type="Pfam" id="PF00593">
    <property type="entry name" value="TonB_dep_Rec_b-barrel"/>
    <property type="match status" value="1"/>
</dbReference>
<dbReference type="EMBL" id="FPJE01000003">
    <property type="protein sequence ID" value="SFW24074.1"/>
    <property type="molecule type" value="Genomic_DNA"/>
</dbReference>
<dbReference type="OrthoDB" id="9768177at2"/>
<dbReference type="STRING" id="1150368.SAMN02927921_00635"/>
<dbReference type="SUPFAM" id="SSF56935">
    <property type="entry name" value="Porins"/>
    <property type="match status" value="1"/>
</dbReference>
<organism evidence="13 14">
    <name type="scientific">Sinomicrobium oceani</name>
    <dbReference type="NCBI Taxonomy" id="1150368"/>
    <lineage>
        <taxon>Bacteria</taxon>
        <taxon>Pseudomonadati</taxon>
        <taxon>Bacteroidota</taxon>
        <taxon>Flavobacteriia</taxon>
        <taxon>Flavobacteriales</taxon>
        <taxon>Flavobacteriaceae</taxon>
        <taxon>Sinomicrobium</taxon>
    </lineage>
</organism>
<keyword evidence="6 8" id="KW-0472">Membrane</keyword>
<evidence type="ECO:0000256" key="2">
    <source>
        <dbReference type="ARBA" id="ARBA00022448"/>
    </source>
</evidence>
<reference evidence="13 14" key="1">
    <citation type="submission" date="2016-11" db="EMBL/GenBank/DDBJ databases">
        <authorList>
            <person name="Jaros S."/>
            <person name="Januszkiewicz K."/>
            <person name="Wedrychowicz H."/>
        </authorList>
    </citation>
    <scope>NUCLEOTIDE SEQUENCE [LARGE SCALE GENOMIC DNA]</scope>
    <source>
        <strain evidence="13 14">CGMCC 1.12145</strain>
    </source>
</reference>
<feature type="signal peptide" evidence="10">
    <location>
        <begin position="1"/>
        <end position="21"/>
    </location>
</feature>
<feature type="domain" description="TonB-dependent receptor plug" evidence="12">
    <location>
        <begin position="123"/>
        <end position="221"/>
    </location>
</feature>
<dbReference type="InterPro" id="IPR008969">
    <property type="entry name" value="CarboxyPept-like_regulatory"/>
</dbReference>
<keyword evidence="4 8" id="KW-0812">Transmembrane</keyword>
<dbReference type="InterPro" id="IPR023997">
    <property type="entry name" value="TonB-dep_OMP_SusC/RagA_CS"/>
</dbReference>
<keyword evidence="14" id="KW-1185">Reference proteome</keyword>
<sequence length="1024" mass="112834">MRKSTVLSILLNLFCITGLMAQQILEGTVVSKKDNAPIPAATVVADNGSGKGTSTDFDGNFTLSVNQEEGILKVSSMGYTPREVRYKAGEKLYIELEDEINQLDEVVLIGYGSAKKGDLTAAVATVENVESIASRPVSNVNDFLQGNLPGVTVLQQGGDPTQNGQIVIRGYGSFATESPLTVVDGVPYYGPPINPNDIASISVLKDAAAAAIYGAQASSGVIVIETKSGKSGKPKVSLDVYTGFQKANNLPTALNAEQQAWAYNTAADNAGASRLSAHNAEQNPWGQTTRTNWMDEIFRTATLYNVNANVSGGAENVRYMTSFGYQKKEGVLIGTQRERYNFRVKTDFDLTEKITIGENVYYSRTDAVGTNTSSAYSGSIINAIYMPAAASVYNDDGTYQGVVPEELAQFAGAYGDVYNPVALLLRPTTTNPTDFINANVYFKYDILDGLKFKSTYSYNYTGQRYKKFQPRIPELGRTNLNNYLYQSNATTNKWIWDNQISYDKTFGKHHLNATAIYSSQHTDYEYYYQEGQGFSSEEPYNQYMGNATSVLMPETDVYEDALTSAIGRVMYNYDNRYYLTASLRRDASSRLARSNQSDYFPSASAAWRIGNEAFFENIHAVSDLKLRASWGQIGNINSVGYYSYDVPMYNTMVATGEGSGLDDKGTYLGRQSNPNLKWETSESIDIGLDASLFNNTLGLTVDYFEKRTKQMIIPGLEDAHQGTLAPDVNGGEVKNTGWEFALNYNNTIGDLQYGITAGASLLDNKLVNLHGYSNGGIDYIAHSDNVRSILTPFRSKVGQPLYSYHLIPQQGIFQTQEEINAYTGPDGQLIQPNAVPGDFKFADTNGDGKIDDNDRVFMGNYQPDVTYNFTLNLNYKNFDLSMFFQGVGGAKAFNGYKLSTYNASLQGYNLDNRVLNAWSPENTHTGIPRLSTSDNNHTYGNSSSWYLEDASYLRMKNITLGYNLPEKALAFMGDQASLRVFFSADNVFTMTNYSGLDPEVGNNGLDIGRYPLSGVYTLGLNFQF</sequence>
<accession>A0A1K1MLM8</accession>
<dbReference type="AlphaFoldDB" id="A0A1K1MLM8"/>
<dbReference type="Gene3D" id="2.60.40.1120">
    <property type="entry name" value="Carboxypeptidase-like, regulatory domain"/>
    <property type="match status" value="1"/>
</dbReference>
<evidence type="ECO:0000256" key="7">
    <source>
        <dbReference type="ARBA" id="ARBA00023237"/>
    </source>
</evidence>
<evidence type="ECO:0000256" key="1">
    <source>
        <dbReference type="ARBA" id="ARBA00004571"/>
    </source>
</evidence>
<evidence type="ECO:0000256" key="6">
    <source>
        <dbReference type="ARBA" id="ARBA00023136"/>
    </source>
</evidence>
<dbReference type="SUPFAM" id="SSF49464">
    <property type="entry name" value="Carboxypeptidase regulatory domain-like"/>
    <property type="match status" value="1"/>
</dbReference>
<evidence type="ECO:0000256" key="3">
    <source>
        <dbReference type="ARBA" id="ARBA00022452"/>
    </source>
</evidence>
<keyword evidence="10" id="KW-0732">Signal</keyword>
<evidence type="ECO:0000256" key="4">
    <source>
        <dbReference type="ARBA" id="ARBA00022692"/>
    </source>
</evidence>